<dbReference type="Proteomes" id="UP000077521">
    <property type="component" value="Unassembled WGS sequence"/>
</dbReference>
<reference evidence="2" key="2">
    <citation type="journal article" date="2019" name="IMA Fungus">
        <title>Genome sequencing and comparison of five Tilletia species to identify candidate genes for the detection of regulated species infecting wheat.</title>
        <authorList>
            <person name="Nguyen H.D.T."/>
            <person name="Sultana T."/>
            <person name="Kesanakurti P."/>
            <person name="Hambleton S."/>
        </authorList>
    </citation>
    <scope>NUCLEOTIDE SEQUENCE</scope>
    <source>
        <strain evidence="2">DAOMC 236416</strain>
    </source>
</reference>
<feature type="compositionally biased region" description="Pro residues" evidence="1">
    <location>
        <begin position="192"/>
        <end position="204"/>
    </location>
</feature>
<dbReference type="AlphaFoldDB" id="A0A8T8SJV5"/>
<name>A0A8T8SJV5_9BASI</name>
<proteinExistence type="predicted"/>
<accession>A0A8T8SJV5</accession>
<dbReference type="EMBL" id="LWDF02000899">
    <property type="protein sequence ID" value="KAE8241504.1"/>
    <property type="molecule type" value="Genomic_DNA"/>
</dbReference>
<gene>
    <name evidence="2" type="ORF">A4X13_0g7387</name>
</gene>
<evidence type="ECO:0000313" key="3">
    <source>
        <dbReference type="Proteomes" id="UP000077521"/>
    </source>
</evidence>
<reference evidence="2" key="1">
    <citation type="submission" date="2016-04" db="EMBL/GenBank/DDBJ databases">
        <authorList>
            <person name="Nguyen H.D."/>
            <person name="Samba Siva P."/>
            <person name="Cullis J."/>
            <person name="Levesque C.A."/>
            <person name="Hambleton S."/>
        </authorList>
    </citation>
    <scope>NUCLEOTIDE SEQUENCE</scope>
    <source>
        <strain evidence="2">DAOMC 236416</strain>
    </source>
</reference>
<feature type="non-terminal residue" evidence="2">
    <location>
        <position position="331"/>
    </location>
</feature>
<evidence type="ECO:0000256" key="1">
    <source>
        <dbReference type="SAM" id="MobiDB-lite"/>
    </source>
</evidence>
<evidence type="ECO:0000313" key="2">
    <source>
        <dbReference type="EMBL" id="KAE8241504.1"/>
    </source>
</evidence>
<feature type="compositionally biased region" description="Polar residues" evidence="1">
    <location>
        <begin position="163"/>
        <end position="172"/>
    </location>
</feature>
<protein>
    <submittedName>
        <fullName evidence="2">Uncharacterized protein</fullName>
    </submittedName>
</protein>
<comment type="caution">
    <text evidence="2">The sequence shown here is derived from an EMBL/GenBank/DDBJ whole genome shotgun (WGS) entry which is preliminary data.</text>
</comment>
<feature type="region of interest" description="Disordered" evidence="1">
    <location>
        <begin position="163"/>
        <end position="267"/>
    </location>
</feature>
<feature type="compositionally biased region" description="Low complexity" evidence="1">
    <location>
        <begin position="230"/>
        <end position="245"/>
    </location>
</feature>
<sequence>MPSEAKIVFGTHGIEDADLTLDWELPHGYEIVPHLGLPAAPSDWTPSNPFYFGQMGLPADVADLDARPVFCGASYDGCPAFATNEDPNQVGRPAPTNCQDWSDMDVTLVGTIGSSPTTVDSPAKTREGTFFLPGKHAPADTLNNNTYVRGDLTTASVMLSPTQTAHAASSANPLGDEGTGTDGELGAEAPPTSSPGPITQPPSPTTSDSKNSQRKNKGPEWERIFDVLNDPDAVVPVSSDPVQSPETEEGNEGSPSPAKTTREEDTSSLTEGFAMIMARGEAAALDASTRMLMPPPASVVKSIGPTTVGASTEGKGAYVCQALDCGASFNA</sequence>
<organism evidence="2 3">
    <name type="scientific">Tilletia indica</name>
    <dbReference type="NCBI Taxonomy" id="43049"/>
    <lineage>
        <taxon>Eukaryota</taxon>
        <taxon>Fungi</taxon>
        <taxon>Dikarya</taxon>
        <taxon>Basidiomycota</taxon>
        <taxon>Ustilaginomycotina</taxon>
        <taxon>Exobasidiomycetes</taxon>
        <taxon>Tilletiales</taxon>
        <taxon>Tilletiaceae</taxon>
        <taxon>Tilletia</taxon>
    </lineage>
</organism>
<keyword evidence="3" id="KW-1185">Reference proteome</keyword>